<accession>E8R7D2</accession>
<organism evidence="1 2">
    <name type="scientific">Desulfurococcus mucosus (strain ATCC 35584 / DSM 2162 / JCM 9187 / O7/1)</name>
    <dbReference type="NCBI Taxonomy" id="765177"/>
    <lineage>
        <taxon>Archaea</taxon>
        <taxon>Thermoproteota</taxon>
        <taxon>Thermoprotei</taxon>
        <taxon>Desulfurococcales</taxon>
        <taxon>Desulfurococcaceae</taxon>
        <taxon>Desulfurococcus</taxon>
    </lineage>
</organism>
<dbReference type="KEGG" id="dmu:Desmu_1303"/>
<dbReference type="eggNOG" id="arCOG05631">
    <property type="taxonomic scope" value="Archaea"/>
</dbReference>
<name>E8R7D2_DESM0</name>
<dbReference type="Proteomes" id="UP000001068">
    <property type="component" value="Chromosome"/>
</dbReference>
<protein>
    <submittedName>
        <fullName evidence="1">Uncharacterized protein</fullName>
    </submittedName>
</protein>
<dbReference type="EMBL" id="CP002363">
    <property type="protein sequence ID" value="ADV65597.1"/>
    <property type="molecule type" value="Genomic_DNA"/>
</dbReference>
<proteinExistence type="predicted"/>
<sequence length="255" mass="28142">MVAKTYNFFPAPCLNCFNTQLDPCLSILKQVTVKETFLNNPLILLIQGIKMSMSRASLGEEVYLRGLTGFLTGATLYEGYKRIAVVTVADRICCSIVAAQVAGYMHRHGYGNGVFKVFFYEEGGEDALAEEVASMKPDAVSIVLGGEQKMSFVASATQRVLKAFARRRIQVPIVFHVRVFLATKQLTTLLSDPELAGYLGSLPEVRVFTADLNAGKFNYSKILFTEGKPSLVKYAESNLTEEHVELLKKSLPPPE</sequence>
<keyword evidence="2" id="KW-1185">Reference proteome</keyword>
<dbReference type="HOGENOM" id="CLU_115255_0_0_2"/>
<evidence type="ECO:0000313" key="2">
    <source>
        <dbReference type="Proteomes" id="UP000001068"/>
    </source>
</evidence>
<gene>
    <name evidence="1" type="ordered locus">Desmu_1303</name>
</gene>
<dbReference type="AlphaFoldDB" id="E8R7D2"/>
<evidence type="ECO:0000313" key="1">
    <source>
        <dbReference type="EMBL" id="ADV65597.1"/>
    </source>
</evidence>
<reference evidence="1 2" key="2">
    <citation type="journal article" date="2011" name="Stand. Genomic Sci.">
        <title>Complete genome sequence of Desulfurococcus mucosus type strain (O7/1).</title>
        <authorList>
            <person name="Wirth R."/>
            <person name="Chertkov O."/>
            <person name="Held B."/>
            <person name="Lapidus A."/>
            <person name="Nolan M."/>
            <person name="Lucas S."/>
            <person name="Hammon N."/>
            <person name="Deshpande S."/>
            <person name="Cheng J.F."/>
            <person name="Tapia R."/>
            <person name="Han C."/>
            <person name="Goodwin L."/>
            <person name="Pitluck S."/>
            <person name="Liolios K."/>
            <person name="Ioanna P."/>
            <person name="Ivanova N."/>
            <person name="Mavromatis K."/>
            <person name="Mikhailova N."/>
            <person name="Pati A."/>
            <person name="Chen A."/>
            <person name="Palaniappan K."/>
            <person name="Land M."/>
            <person name="Hauser L."/>
            <person name="Chang Y.J."/>
            <person name="Jeffries C.D."/>
            <person name="Bilek Y."/>
            <person name="Hader T."/>
            <person name="Rohde M."/>
            <person name="Spring S."/>
            <person name="Sikorski J."/>
            <person name="Goker M."/>
            <person name="Woyke T."/>
            <person name="Bristow J."/>
            <person name="Eisen J.A."/>
            <person name="Markowitz V."/>
            <person name="Hugenholtz P."/>
            <person name="Kyrpides N.C."/>
            <person name="Klenk H.P."/>
        </authorList>
    </citation>
    <scope>NUCLEOTIDE SEQUENCE [LARGE SCALE GENOMIC DNA]</scope>
    <source>
        <strain evidence="2">ATCC 35584 / DSM 2162 / JCM 9187 / O7/1</strain>
    </source>
</reference>
<reference evidence="2" key="1">
    <citation type="submission" date="2010-11" db="EMBL/GenBank/DDBJ databases">
        <title>The complete genome of Desulfurococcus mucosus DSM 2162.</title>
        <authorList>
            <consortium name="US DOE Joint Genome Institute (JGI-PGF)"/>
            <person name="Lucas S."/>
            <person name="Copeland A."/>
            <person name="Lapidus A."/>
            <person name="Bruce D."/>
            <person name="Goodwin L."/>
            <person name="Pitluck S."/>
            <person name="Kyrpides N."/>
            <person name="Mavromatis K."/>
            <person name="Pagani I."/>
            <person name="Ivanova N."/>
            <person name="Ovchinnikova G."/>
            <person name="Chertkov O."/>
            <person name="Held B."/>
            <person name="Brettin T."/>
            <person name="Detter J.C."/>
            <person name="Tapia R."/>
            <person name="Han C."/>
            <person name="Land M."/>
            <person name="Hauser L."/>
            <person name="Markowitz V."/>
            <person name="Cheng J.-F."/>
            <person name="Hugenholtz P."/>
            <person name="Woyke T."/>
            <person name="Wu D."/>
            <person name="Wirth R."/>
            <person name="Bilek Y."/>
            <person name="Hader T."/>
            <person name="Klenk H.-P."/>
            <person name="Eisen J.A."/>
        </authorList>
    </citation>
    <scope>NUCLEOTIDE SEQUENCE [LARGE SCALE GENOMIC DNA]</scope>
    <source>
        <strain evidence="2">ATCC 35584 / DSM 2162 / JCM 9187 / O7/1</strain>
    </source>
</reference>